<dbReference type="Gene3D" id="2.40.128.110">
    <property type="entry name" value="Lipid/polyisoprenoid-binding, YceI-like"/>
    <property type="match status" value="1"/>
</dbReference>
<dbReference type="RefSeq" id="WP_289446596.1">
    <property type="nucleotide sequence ID" value="NZ_JAUCGR010000002.1"/>
</dbReference>
<dbReference type="InterPro" id="IPR036761">
    <property type="entry name" value="TTHA0802/YceI-like_sf"/>
</dbReference>
<keyword evidence="4" id="KW-1185">Reference proteome</keyword>
<dbReference type="Proteomes" id="UP001321453">
    <property type="component" value="Unassembled WGS sequence"/>
</dbReference>
<dbReference type="EMBL" id="JAUCGR010000002">
    <property type="protein sequence ID" value="MDM7831305.1"/>
    <property type="molecule type" value="Genomic_DNA"/>
</dbReference>
<organism evidence="3 4">
    <name type="scientific">Cellulomonas edaphi</name>
    <dbReference type="NCBI Taxonomy" id="3053468"/>
    <lineage>
        <taxon>Bacteria</taxon>
        <taxon>Bacillati</taxon>
        <taxon>Actinomycetota</taxon>
        <taxon>Actinomycetes</taxon>
        <taxon>Micrococcales</taxon>
        <taxon>Cellulomonadaceae</taxon>
        <taxon>Cellulomonas</taxon>
    </lineage>
</organism>
<reference evidence="3 4" key="1">
    <citation type="submission" date="2023-06" db="EMBL/GenBank/DDBJ databases">
        <title>Cellulomonas sp. MW9 Whole genome sequence.</title>
        <authorList>
            <person name="Park S."/>
        </authorList>
    </citation>
    <scope>NUCLEOTIDE SEQUENCE [LARGE SCALE GENOMIC DNA]</scope>
    <source>
        <strain evidence="3 4">MW9</strain>
    </source>
</reference>
<accession>A0ABT7S6S0</accession>
<feature type="domain" description="Lipid/polyisoprenoid-binding YceI-like" evidence="2">
    <location>
        <begin position="48"/>
        <end position="208"/>
    </location>
</feature>
<sequence>MVAGAGVLLLGAGVLVGPQLYAAHANRAAAPVPSLTASPGLEGDLDGTWSIGSGSVAGYRVHEVLRGIDVRVTGRTPQVEGTVTVDDGELTAALLSVDMASIHTDEPPRDAYFRSSALHTSRFPTATFALTRAARLTDGGDAVLDGELTIHGVTRAVRVDAQAAGGSRGVDVVGSVPVVFADYGVKAPDLGFVKVDSRGAVEFSLHLVPESP</sequence>
<name>A0ABT7S6S0_9CELL</name>
<gene>
    <name evidence="3" type="ORF">QRT05_08175</name>
</gene>
<proteinExistence type="inferred from homology"/>
<evidence type="ECO:0000313" key="4">
    <source>
        <dbReference type="Proteomes" id="UP001321453"/>
    </source>
</evidence>
<comment type="caution">
    <text evidence="3">The sequence shown here is derived from an EMBL/GenBank/DDBJ whole genome shotgun (WGS) entry which is preliminary data.</text>
</comment>
<evidence type="ECO:0000256" key="1">
    <source>
        <dbReference type="ARBA" id="ARBA00008812"/>
    </source>
</evidence>
<dbReference type="PANTHER" id="PTHR34406">
    <property type="entry name" value="PROTEIN YCEI"/>
    <property type="match status" value="1"/>
</dbReference>
<comment type="similarity">
    <text evidence="1">Belongs to the UPF0312 family.</text>
</comment>
<protein>
    <submittedName>
        <fullName evidence="3">YceI family protein</fullName>
    </submittedName>
</protein>
<dbReference type="InterPro" id="IPR007372">
    <property type="entry name" value="Lipid/polyisoprenoid-bd_YceI"/>
</dbReference>
<dbReference type="SMART" id="SM00867">
    <property type="entry name" value="YceI"/>
    <property type="match status" value="1"/>
</dbReference>
<evidence type="ECO:0000313" key="3">
    <source>
        <dbReference type="EMBL" id="MDM7831305.1"/>
    </source>
</evidence>
<dbReference type="Pfam" id="PF04264">
    <property type="entry name" value="YceI"/>
    <property type="match status" value="1"/>
</dbReference>
<dbReference type="PANTHER" id="PTHR34406:SF1">
    <property type="entry name" value="PROTEIN YCEI"/>
    <property type="match status" value="1"/>
</dbReference>
<evidence type="ECO:0000259" key="2">
    <source>
        <dbReference type="SMART" id="SM00867"/>
    </source>
</evidence>
<dbReference type="SUPFAM" id="SSF101874">
    <property type="entry name" value="YceI-like"/>
    <property type="match status" value="1"/>
</dbReference>